<proteinExistence type="predicted"/>
<feature type="domain" description="Nucleoside phosphorylase" evidence="1">
    <location>
        <begin position="37"/>
        <end position="155"/>
    </location>
</feature>
<dbReference type="Proteomes" id="UP000462055">
    <property type="component" value="Unassembled WGS sequence"/>
</dbReference>
<accession>A0A6I4MK28</accession>
<dbReference type="Gene3D" id="3.40.50.1580">
    <property type="entry name" value="Nucleoside phosphorylase domain"/>
    <property type="match status" value="1"/>
</dbReference>
<reference evidence="2" key="1">
    <citation type="submission" date="2019-12" db="EMBL/GenBank/DDBJ databases">
        <title>Actinomadura physcomitrii sp. nov., a novel actinomycete isolated from moss [Physcomitrium sphaericum (Ludw) Fuernr].</title>
        <authorList>
            <person name="Zhuang X."/>
        </authorList>
    </citation>
    <scope>NUCLEOTIDE SEQUENCE [LARGE SCALE GENOMIC DNA]</scope>
    <source>
        <strain evidence="2">LD22</strain>
    </source>
</reference>
<keyword evidence="3" id="KW-1185">Reference proteome</keyword>
<dbReference type="InterPro" id="IPR000845">
    <property type="entry name" value="Nucleoside_phosphorylase_d"/>
</dbReference>
<dbReference type="GO" id="GO:0003824">
    <property type="term" value="F:catalytic activity"/>
    <property type="evidence" value="ECO:0007669"/>
    <property type="project" value="InterPro"/>
</dbReference>
<dbReference type="RefSeq" id="WP_151596817.1">
    <property type="nucleotide sequence ID" value="NZ_WBMS02000026.1"/>
</dbReference>
<evidence type="ECO:0000313" key="3">
    <source>
        <dbReference type="Proteomes" id="UP000462055"/>
    </source>
</evidence>
<evidence type="ECO:0000259" key="1">
    <source>
        <dbReference type="Pfam" id="PF01048"/>
    </source>
</evidence>
<dbReference type="Pfam" id="PF01048">
    <property type="entry name" value="PNP_UDP_1"/>
    <property type="match status" value="1"/>
</dbReference>
<dbReference type="EMBL" id="WBMS02000026">
    <property type="protein sequence ID" value="MWA04297.1"/>
    <property type="molecule type" value="Genomic_DNA"/>
</dbReference>
<protein>
    <submittedName>
        <fullName evidence="2">1-hydroxy-2-methyl-2-butenyl 4-diphosphate reductase</fullName>
    </submittedName>
</protein>
<comment type="caution">
    <text evidence="2">The sequence shown here is derived from an EMBL/GenBank/DDBJ whole genome shotgun (WGS) entry which is preliminary data.</text>
</comment>
<dbReference type="SUPFAM" id="SSF53167">
    <property type="entry name" value="Purine and uridine phosphorylases"/>
    <property type="match status" value="1"/>
</dbReference>
<organism evidence="2 3">
    <name type="scientific">Actinomadura physcomitrii</name>
    <dbReference type="NCBI Taxonomy" id="2650748"/>
    <lineage>
        <taxon>Bacteria</taxon>
        <taxon>Bacillati</taxon>
        <taxon>Actinomycetota</taxon>
        <taxon>Actinomycetes</taxon>
        <taxon>Streptosporangiales</taxon>
        <taxon>Thermomonosporaceae</taxon>
        <taxon>Actinomadura</taxon>
    </lineage>
</organism>
<sequence>MTGDEAPGLVVCAALRLEARAVARGLTRAPAVVVGYRARHAARLPGCAAVAVVGFGGALDDRLAAGDVVVAEEIRGGGQPVPCPAARTLAAALAADGLRAHAGPLVTADRVVREPERRAWAADGSRVVDMESAHVAAALPAGVPVAALRVVVDGPGHPLLRPGTVTRGLAARRVLARTGPALERWAAALA</sequence>
<dbReference type="AlphaFoldDB" id="A0A6I4MK28"/>
<gene>
    <name evidence="2" type="ORF">F8568_028750</name>
</gene>
<evidence type="ECO:0000313" key="2">
    <source>
        <dbReference type="EMBL" id="MWA04297.1"/>
    </source>
</evidence>
<dbReference type="InterPro" id="IPR035994">
    <property type="entry name" value="Nucleoside_phosphorylase_sf"/>
</dbReference>
<dbReference type="GO" id="GO:0009116">
    <property type="term" value="P:nucleoside metabolic process"/>
    <property type="evidence" value="ECO:0007669"/>
    <property type="project" value="InterPro"/>
</dbReference>
<name>A0A6I4MK28_9ACTN</name>